<reference evidence="9 10" key="1">
    <citation type="submission" date="2018-04" db="EMBL/GenBank/DDBJ databases">
        <title>Subsurface microbial communities from deep shales in Ohio and West Virginia, USA.</title>
        <authorList>
            <person name="Wrighton K."/>
        </authorList>
    </citation>
    <scope>NUCLEOTIDE SEQUENCE [LARGE SCALE GENOMIC DNA]</scope>
    <source>
        <strain evidence="9 10">MSL28</strain>
    </source>
</reference>
<evidence type="ECO:0000256" key="5">
    <source>
        <dbReference type="ARBA" id="ARBA00022989"/>
    </source>
</evidence>
<keyword evidence="3" id="KW-1003">Cell membrane</keyword>
<dbReference type="NCBIfam" id="TIGR01097">
    <property type="entry name" value="PhnE"/>
    <property type="match status" value="1"/>
</dbReference>
<keyword evidence="4 7" id="KW-0812">Transmembrane</keyword>
<organism evidence="9 10">
    <name type="scientific">Halanaerobium congolense</name>
    <dbReference type="NCBI Taxonomy" id="54121"/>
    <lineage>
        <taxon>Bacteria</taxon>
        <taxon>Bacillati</taxon>
        <taxon>Bacillota</taxon>
        <taxon>Clostridia</taxon>
        <taxon>Halanaerobiales</taxon>
        <taxon>Halanaerobiaceae</taxon>
        <taxon>Halanaerobium</taxon>
    </lineage>
</organism>
<dbReference type="Proteomes" id="UP000247389">
    <property type="component" value="Unassembled WGS sequence"/>
</dbReference>
<feature type="transmembrane region" description="Helical" evidence="7">
    <location>
        <begin position="184"/>
        <end position="204"/>
    </location>
</feature>
<feature type="transmembrane region" description="Helical" evidence="7">
    <location>
        <begin position="242"/>
        <end position="262"/>
    </location>
</feature>
<evidence type="ECO:0000313" key="10">
    <source>
        <dbReference type="Proteomes" id="UP000247389"/>
    </source>
</evidence>
<comment type="caution">
    <text evidence="9">The sequence shown here is derived from an EMBL/GenBank/DDBJ whole genome shotgun (WGS) entry which is preliminary data.</text>
</comment>
<feature type="transmembrane region" description="Helical" evidence="7">
    <location>
        <begin position="211"/>
        <end position="230"/>
    </location>
</feature>
<evidence type="ECO:0000313" key="9">
    <source>
        <dbReference type="EMBL" id="PXV65557.1"/>
    </source>
</evidence>
<dbReference type="EMBL" id="QICM01000013">
    <property type="protein sequence ID" value="PXV65557.1"/>
    <property type="molecule type" value="Genomic_DNA"/>
</dbReference>
<dbReference type="GO" id="GO:0015416">
    <property type="term" value="F:ABC-type phosphonate transporter activity"/>
    <property type="evidence" value="ECO:0007669"/>
    <property type="project" value="InterPro"/>
</dbReference>
<dbReference type="GO" id="GO:0005886">
    <property type="term" value="C:plasma membrane"/>
    <property type="evidence" value="ECO:0007669"/>
    <property type="project" value="UniProtKB-SubCell"/>
</dbReference>
<dbReference type="RefSeq" id="WP_110300915.1">
    <property type="nucleotide sequence ID" value="NZ_QICM01000013.1"/>
</dbReference>
<evidence type="ECO:0000256" key="1">
    <source>
        <dbReference type="ARBA" id="ARBA00004651"/>
    </source>
</evidence>
<dbReference type="PANTHER" id="PTHR30043">
    <property type="entry name" value="PHOSPHONATES TRANSPORT SYSTEM PERMEASE PROTEIN"/>
    <property type="match status" value="1"/>
</dbReference>
<name>A0A318E7Z4_9FIRM</name>
<sequence>MENTREYTLDIPEKKEKNVFLQLLMLFVFVTAMVISAVIIEFNPFKIIGGIKNSILFISGFLNPSFSRIGVYLQACLVTLSIAVWGTFLAAVTAVPLAFLGASNMTPNIVIYNIVRRILDLFRAVDILVFALIFVVSVGLGPFAGMMALAIHTTGILGKLLSETIESIDEGQVEGVEALGNHPLFVTIYGVLPQVMPNYLSYVLLRFESNVRSATVVGLVGGGGIGFYLWENMRSFQDSQSATIILLIILMVVSIDNISKIIRQNFI</sequence>
<proteinExistence type="inferred from homology"/>
<dbReference type="CDD" id="cd06261">
    <property type="entry name" value="TM_PBP2"/>
    <property type="match status" value="1"/>
</dbReference>
<feature type="domain" description="ABC transmembrane type-1" evidence="8">
    <location>
        <begin position="76"/>
        <end position="259"/>
    </location>
</feature>
<dbReference type="PROSITE" id="PS50928">
    <property type="entry name" value="ABC_TM1"/>
    <property type="match status" value="1"/>
</dbReference>
<comment type="similarity">
    <text evidence="7">Belongs to the binding-protein-dependent transport system permease family.</text>
</comment>
<dbReference type="PANTHER" id="PTHR30043:SF1">
    <property type="entry name" value="ABC TRANSPORT SYSTEM PERMEASE PROTEIN P69"/>
    <property type="match status" value="1"/>
</dbReference>
<evidence type="ECO:0000256" key="6">
    <source>
        <dbReference type="ARBA" id="ARBA00023136"/>
    </source>
</evidence>
<dbReference type="Gene3D" id="1.10.3720.10">
    <property type="entry name" value="MetI-like"/>
    <property type="match status" value="1"/>
</dbReference>
<dbReference type="AlphaFoldDB" id="A0A318E7Z4"/>
<evidence type="ECO:0000256" key="4">
    <source>
        <dbReference type="ARBA" id="ARBA00022692"/>
    </source>
</evidence>
<gene>
    <name evidence="9" type="ORF">C8C78_1132</name>
</gene>
<keyword evidence="2 7" id="KW-0813">Transport</keyword>
<dbReference type="InterPro" id="IPR000515">
    <property type="entry name" value="MetI-like"/>
</dbReference>
<accession>A0A318E7Z4</accession>
<comment type="subcellular location">
    <subcellularLocation>
        <location evidence="1 7">Cell membrane</location>
        <topology evidence="1 7">Multi-pass membrane protein</topology>
    </subcellularLocation>
</comment>
<evidence type="ECO:0000259" key="8">
    <source>
        <dbReference type="PROSITE" id="PS50928"/>
    </source>
</evidence>
<evidence type="ECO:0000256" key="2">
    <source>
        <dbReference type="ARBA" id="ARBA00022448"/>
    </source>
</evidence>
<keyword evidence="6 7" id="KW-0472">Membrane</keyword>
<evidence type="ECO:0000256" key="3">
    <source>
        <dbReference type="ARBA" id="ARBA00022475"/>
    </source>
</evidence>
<dbReference type="InterPro" id="IPR005769">
    <property type="entry name" value="PhnE/PtxC"/>
</dbReference>
<feature type="transmembrane region" description="Helical" evidence="7">
    <location>
        <begin position="127"/>
        <end position="151"/>
    </location>
</feature>
<feature type="transmembrane region" description="Helical" evidence="7">
    <location>
        <begin position="20"/>
        <end position="39"/>
    </location>
</feature>
<dbReference type="SUPFAM" id="SSF161098">
    <property type="entry name" value="MetI-like"/>
    <property type="match status" value="1"/>
</dbReference>
<evidence type="ECO:0000256" key="7">
    <source>
        <dbReference type="RuleBase" id="RU363032"/>
    </source>
</evidence>
<dbReference type="Pfam" id="PF00528">
    <property type="entry name" value="BPD_transp_1"/>
    <property type="match status" value="1"/>
</dbReference>
<keyword evidence="5 7" id="KW-1133">Transmembrane helix</keyword>
<protein>
    <submittedName>
        <fullName evidence="9">Phosphonate transport system permease protein</fullName>
    </submittedName>
</protein>
<dbReference type="InterPro" id="IPR035906">
    <property type="entry name" value="MetI-like_sf"/>
</dbReference>